<evidence type="ECO:0000313" key="2">
    <source>
        <dbReference type="Proteomes" id="UP001163321"/>
    </source>
</evidence>
<gene>
    <name evidence="1" type="ORF">PsorP6_005979</name>
</gene>
<name>A0ACC0W467_9STRA</name>
<sequence length="767" mass="85720">MSRSLPGGWLESGHGAVVVFVKDFRDPLERRKKLVLRPWASIKDIKDQLQVVFNVPSNAQKLFYQGRELKNAHNLQQCGIYKDNAVIDFVARRPQTYVITDMHECSEDRGSNLSVSGGSRVKKSTPSCRVNNGKKMLNLKPEQIPVVNIQPYGAHLLPVTLMKITHQALQGLALGLAPVLAMDGTGGTYFFKDPSHRNVGCFKPEDEEPFGPNNPRGLVGQLGQVSFVLNALSSEVIMMVIRFLICIYIKCLIQSGLRRGILSGEACERELAAYLLDKVSTSLGMYRGLVFVMQPDHFAGVPATSLVEARHPVFNYTSSDGVLHFKKGSLQEFVRHDDVVSDMAPNLFSTHQVHKIVLLDMRLLNTDRNDANILVRKQRSPTTGRTDYELIPIDHGYCLPHFLEIGWCDWCWYNWPQLLKPLSTEDRAYVLSLSALTDADRLAKEIPLRSACRRNMIIASMVLQKGVRADLVLFEIARIICREDLDTYSTIERLCIEAFHQVLAVKQLKQNEGLFLHCQKHSTSTPVSTTSDPVVARDEQNAAPNDSPRAAFRKLRVSIEPSSPQEPLTLDHTLSTNGLKSPPGFWASHTPFTLEEENDDSHDLPVHATNNEGKMDSMLDKREKPRLSLTWNEMASCALSDAVQTVEIGHSGSSITSVKACTNGYKGSFQQHDTRSPMSSFISVDDDKEEFEILNETLDNNVQDENLFLSILSRLLDDEIESVKNSSSRDRSQSRLKTAEMRAGAQCQAKINKKNACVYSYASSVGS</sequence>
<accession>A0ACC0W467</accession>
<comment type="caution">
    <text evidence="1">The sequence shown here is derived from an EMBL/GenBank/DDBJ whole genome shotgun (WGS) entry which is preliminary data.</text>
</comment>
<organism evidence="1 2">
    <name type="scientific">Peronosclerospora sorghi</name>
    <dbReference type="NCBI Taxonomy" id="230839"/>
    <lineage>
        <taxon>Eukaryota</taxon>
        <taxon>Sar</taxon>
        <taxon>Stramenopiles</taxon>
        <taxon>Oomycota</taxon>
        <taxon>Peronosporomycetes</taxon>
        <taxon>Peronosporales</taxon>
        <taxon>Peronosporaceae</taxon>
        <taxon>Peronosclerospora</taxon>
    </lineage>
</organism>
<dbReference type="Proteomes" id="UP001163321">
    <property type="component" value="Chromosome 4"/>
</dbReference>
<keyword evidence="2" id="KW-1185">Reference proteome</keyword>
<dbReference type="EMBL" id="CM047583">
    <property type="protein sequence ID" value="KAI9913121.1"/>
    <property type="molecule type" value="Genomic_DNA"/>
</dbReference>
<proteinExistence type="predicted"/>
<reference evidence="1 2" key="1">
    <citation type="journal article" date="2022" name="bioRxiv">
        <title>The genome of the oomycete Peronosclerospora sorghi, a cosmopolitan pathogen of maize and sorghum, is inflated with dispersed pseudogenes.</title>
        <authorList>
            <person name="Fletcher K."/>
            <person name="Martin F."/>
            <person name="Isakeit T."/>
            <person name="Cavanaugh K."/>
            <person name="Magill C."/>
            <person name="Michelmore R."/>
        </authorList>
    </citation>
    <scope>NUCLEOTIDE SEQUENCE [LARGE SCALE GENOMIC DNA]</scope>
    <source>
        <strain evidence="1">P6</strain>
    </source>
</reference>
<evidence type="ECO:0000313" key="1">
    <source>
        <dbReference type="EMBL" id="KAI9913121.1"/>
    </source>
</evidence>
<protein>
    <submittedName>
        <fullName evidence="1">Uncharacterized protein</fullName>
    </submittedName>
</protein>